<keyword evidence="3" id="KW-1185">Reference proteome</keyword>
<dbReference type="RefSeq" id="WP_088707452.1">
    <property type="nucleotide sequence ID" value="NZ_LSTO01000001.1"/>
</dbReference>
<sequence length="167" mass="18151">MRHRLYYLLPDVESARRTLDDMLLNRIDQGHLHFLAKGALPEDMPEANFLQKTDVVHGAKAGMLAGAALGMALGFLVVYYFSLEAGALAVTASTLVGVLFGGWAASLVAAAIPNSRLAAFFPEIEKGKVLLIADVPARRIEQIERVLAERHPEIKFSGEEPTIPAFP</sequence>
<dbReference type="EMBL" id="LSTO01000001">
    <property type="protein sequence ID" value="OWW20581.1"/>
    <property type="molecule type" value="Genomic_DNA"/>
</dbReference>
<evidence type="ECO:0000256" key="1">
    <source>
        <dbReference type="SAM" id="Phobius"/>
    </source>
</evidence>
<proteinExistence type="predicted"/>
<gene>
    <name evidence="2" type="ORF">AYR66_14885</name>
</gene>
<keyword evidence="1" id="KW-1133">Transmembrane helix</keyword>
<evidence type="ECO:0000313" key="2">
    <source>
        <dbReference type="EMBL" id="OWW20581.1"/>
    </source>
</evidence>
<accession>A0A254TD65</accession>
<dbReference type="AlphaFoldDB" id="A0A254TD65"/>
<dbReference type="OrthoDB" id="8775484at2"/>
<evidence type="ECO:0000313" key="3">
    <source>
        <dbReference type="Proteomes" id="UP000197535"/>
    </source>
</evidence>
<evidence type="ECO:0008006" key="4">
    <source>
        <dbReference type="Google" id="ProtNLM"/>
    </source>
</evidence>
<keyword evidence="1" id="KW-0472">Membrane</keyword>
<feature type="transmembrane region" description="Helical" evidence="1">
    <location>
        <begin position="61"/>
        <end position="81"/>
    </location>
</feature>
<comment type="caution">
    <text evidence="2">The sequence shown here is derived from an EMBL/GenBank/DDBJ whole genome shotgun (WGS) entry which is preliminary data.</text>
</comment>
<reference evidence="2 3" key="1">
    <citation type="submission" date="2016-02" db="EMBL/GenBank/DDBJ databases">
        <authorList>
            <person name="Wen L."/>
            <person name="He K."/>
            <person name="Yang H."/>
        </authorList>
    </citation>
    <scope>NUCLEOTIDE SEQUENCE [LARGE SCALE GENOMIC DNA]</scope>
    <source>
        <strain evidence="2 3">TSA40</strain>
    </source>
</reference>
<protein>
    <recommendedName>
        <fullName evidence="4">DUF1269 domain-containing protein</fullName>
    </recommendedName>
</protein>
<feature type="transmembrane region" description="Helical" evidence="1">
    <location>
        <begin position="87"/>
        <end position="112"/>
    </location>
</feature>
<name>A0A254TD65_9BURK</name>
<dbReference type="Proteomes" id="UP000197535">
    <property type="component" value="Unassembled WGS sequence"/>
</dbReference>
<organism evidence="2 3">
    <name type="scientific">Noviherbaspirillum denitrificans</name>
    <dbReference type="NCBI Taxonomy" id="1968433"/>
    <lineage>
        <taxon>Bacteria</taxon>
        <taxon>Pseudomonadati</taxon>
        <taxon>Pseudomonadota</taxon>
        <taxon>Betaproteobacteria</taxon>
        <taxon>Burkholderiales</taxon>
        <taxon>Oxalobacteraceae</taxon>
        <taxon>Noviherbaspirillum</taxon>
    </lineage>
</organism>
<keyword evidence="1" id="KW-0812">Transmembrane</keyword>